<feature type="transmembrane region" description="Helical" evidence="7">
    <location>
        <begin position="151"/>
        <end position="172"/>
    </location>
</feature>
<accession>A0A6C7DZI9</accession>
<dbReference type="Pfam" id="PF01478">
    <property type="entry name" value="Peptidase_A24"/>
    <property type="match status" value="1"/>
</dbReference>
<comment type="similarity">
    <text evidence="2">Belongs to the peptidase A24 family.</text>
</comment>
<sequence>MLIPLVVVMGLLIGSFLTVVVDRVPRGGSVMAPPSACGNCGLRLGPIDLVPVLSWLALGGKCRQCKTKIGIEPIVIELATAAIFTIFALKFIDDLVSALPAFCIFGATLVAQSWIDLREQRLPREITFWGAGLGGVALTISALVIEEPERIWMSVLGAAIALAIIGGIYLGANWRYGKDVAFGFGDVILAPFLGLFLGWINPGIVAPGLFFGFILGTLAAVPAMIAKKADGQTAVPFGPFLAAGAVVAVFVGQHFVDLVLAR</sequence>
<proteinExistence type="inferred from homology"/>
<evidence type="ECO:0000256" key="7">
    <source>
        <dbReference type="SAM" id="Phobius"/>
    </source>
</evidence>
<keyword evidence="4 7" id="KW-0812">Transmembrane</keyword>
<feature type="transmembrane region" description="Helical" evidence="7">
    <location>
        <begin position="206"/>
        <end position="225"/>
    </location>
</feature>
<dbReference type="KEGG" id="aym:YM304_02730"/>
<feature type="transmembrane region" description="Helical" evidence="7">
    <location>
        <begin position="237"/>
        <end position="256"/>
    </location>
</feature>
<dbReference type="GO" id="GO:0006465">
    <property type="term" value="P:signal peptide processing"/>
    <property type="evidence" value="ECO:0007669"/>
    <property type="project" value="TreeGrafter"/>
</dbReference>
<organism evidence="10 11">
    <name type="scientific">Ilumatobacter coccineus (strain NBRC 103263 / KCTC 29153 / YM16-304)</name>
    <dbReference type="NCBI Taxonomy" id="1313172"/>
    <lineage>
        <taxon>Bacteria</taxon>
        <taxon>Bacillati</taxon>
        <taxon>Actinomycetota</taxon>
        <taxon>Acidimicrobiia</taxon>
        <taxon>Acidimicrobiales</taxon>
        <taxon>Ilumatobacteraceae</taxon>
        <taxon>Ilumatobacter</taxon>
    </lineage>
</organism>
<feature type="transmembrane region" description="Helical" evidence="7">
    <location>
        <begin position="70"/>
        <end position="89"/>
    </location>
</feature>
<keyword evidence="5 7" id="KW-1133">Transmembrane helix</keyword>
<reference evidence="10 11" key="1">
    <citation type="journal article" date="2013" name="Int. J. Syst. Evol. Microbiol.">
        <title>Ilumatobacter nonamiense sp. nov. and Ilumatobacter coccineum sp. nov., isolated from seashore sand.</title>
        <authorList>
            <person name="Matsumoto A."/>
            <person name="Kasai H."/>
            <person name="Matsuo Y."/>
            <person name="Shizuri Y."/>
            <person name="Ichikawa N."/>
            <person name="Fujita N."/>
            <person name="Omura S."/>
            <person name="Takahashi Y."/>
        </authorList>
    </citation>
    <scope>NUCLEOTIDE SEQUENCE [LARGE SCALE GENOMIC DNA]</scope>
    <source>
        <strain evidence="11">NBRC 103263 / KCTC 29153 / YM16-304</strain>
    </source>
</reference>
<feature type="domain" description="Prepilin type IV endopeptidase peptidase" evidence="8">
    <location>
        <begin position="103"/>
        <end position="219"/>
    </location>
</feature>
<evidence type="ECO:0000313" key="11">
    <source>
        <dbReference type="Proteomes" id="UP000011863"/>
    </source>
</evidence>
<feature type="transmembrane region" description="Helical" evidence="7">
    <location>
        <begin position="179"/>
        <end position="200"/>
    </location>
</feature>
<evidence type="ECO:0000256" key="4">
    <source>
        <dbReference type="ARBA" id="ARBA00022692"/>
    </source>
</evidence>
<dbReference type="Gene3D" id="1.20.120.1220">
    <property type="match status" value="1"/>
</dbReference>
<dbReference type="GO" id="GO:0004190">
    <property type="term" value="F:aspartic-type endopeptidase activity"/>
    <property type="evidence" value="ECO:0007669"/>
    <property type="project" value="InterPro"/>
</dbReference>
<dbReference type="PANTHER" id="PTHR30487">
    <property type="entry name" value="TYPE 4 PREPILIN-LIKE PROTEINS LEADER PEPTIDE-PROCESSING ENZYME"/>
    <property type="match status" value="1"/>
</dbReference>
<evidence type="ECO:0000256" key="6">
    <source>
        <dbReference type="ARBA" id="ARBA00023136"/>
    </source>
</evidence>
<dbReference type="InterPro" id="IPR010627">
    <property type="entry name" value="Prepilin_pept_A24_N"/>
</dbReference>
<dbReference type="PANTHER" id="PTHR30487:SF0">
    <property type="entry name" value="PREPILIN LEADER PEPTIDASE_N-METHYLTRANSFERASE-RELATED"/>
    <property type="match status" value="1"/>
</dbReference>
<feature type="domain" description="Prepilin peptidase A24 N-terminal" evidence="9">
    <location>
        <begin position="8"/>
        <end position="91"/>
    </location>
</feature>
<name>A0A6C7DZI9_ILUCY</name>
<evidence type="ECO:0000256" key="2">
    <source>
        <dbReference type="ARBA" id="ARBA00005801"/>
    </source>
</evidence>
<dbReference type="Proteomes" id="UP000011863">
    <property type="component" value="Chromosome"/>
</dbReference>
<dbReference type="InterPro" id="IPR000045">
    <property type="entry name" value="Prepilin_IV_endopep_pep"/>
</dbReference>
<evidence type="ECO:0000256" key="5">
    <source>
        <dbReference type="ARBA" id="ARBA00022989"/>
    </source>
</evidence>
<feature type="transmembrane region" description="Helical" evidence="7">
    <location>
        <begin position="95"/>
        <end position="114"/>
    </location>
</feature>
<keyword evidence="3" id="KW-1003">Cell membrane</keyword>
<evidence type="ECO:0000256" key="3">
    <source>
        <dbReference type="ARBA" id="ARBA00022475"/>
    </source>
</evidence>
<dbReference type="InterPro" id="IPR050882">
    <property type="entry name" value="Prepilin_peptidase/N-MTase"/>
</dbReference>
<dbReference type="GO" id="GO:0005886">
    <property type="term" value="C:plasma membrane"/>
    <property type="evidence" value="ECO:0007669"/>
    <property type="project" value="UniProtKB-SubCell"/>
</dbReference>
<evidence type="ECO:0000256" key="1">
    <source>
        <dbReference type="ARBA" id="ARBA00004651"/>
    </source>
</evidence>
<comment type="subcellular location">
    <subcellularLocation>
        <location evidence="1">Cell membrane</location>
        <topology evidence="1">Multi-pass membrane protein</topology>
    </subcellularLocation>
</comment>
<dbReference type="EMBL" id="AP012057">
    <property type="protein sequence ID" value="BAN00587.1"/>
    <property type="molecule type" value="Genomic_DNA"/>
</dbReference>
<dbReference type="AlphaFoldDB" id="A0A6C7DZI9"/>
<feature type="transmembrane region" description="Helical" evidence="7">
    <location>
        <begin position="126"/>
        <end position="145"/>
    </location>
</feature>
<dbReference type="Pfam" id="PF06750">
    <property type="entry name" value="A24_N_bact"/>
    <property type="match status" value="1"/>
</dbReference>
<evidence type="ECO:0000259" key="9">
    <source>
        <dbReference type="Pfam" id="PF06750"/>
    </source>
</evidence>
<evidence type="ECO:0000313" key="10">
    <source>
        <dbReference type="EMBL" id="BAN00587.1"/>
    </source>
</evidence>
<protein>
    <submittedName>
        <fullName evidence="10">Peptidase A24 family protein</fullName>
    </submittedName>
</protein>
<gene>
    <name evidence="10" type="ORF">YM304_02730</name>
</gene>
<keyword evidence="11" id="KW-1185">Reference proteome</keyword>
<evidence type="ECO:0000259" key="8">
    <source>
        <dbReference type="Pfam" id="PF01478"/>
    </source>
</evidence>
<keyword evidence="6 7" id="KW-0472">Membrane</keyword>